<keyword evidence="8" id="KW-0902">Two-component regulatory system</keyword>
<feature type="transmembrane region" description="Helical" evidence="9">
    <location>
        <begin position="142"/>
        <end position="160"/>
    </location>
</feature>
<keyword evidence="7" id="KW-0067">ATP-binding</keyword>
<dbReference type="EMBL" id="MIGB01000021">
    <property type="protein sequence ID" value="OSY38670.1"/>
    <property type="molecule type" value="Genomic_DNA"/>
</dbReference>
<reference evidence="12 13" key="1">
    <citation type="submission" date="2016-09" db="EMBL/GenBank/DDBJ databases">
        <title>Pseudonocardia autotrophica DSM535, a candidate organism with high potential of specific P450 cytochromes.</title>
        <authorList>
            <person name="Grumaz C."/>
            <person name="Vainshtein Y."/>
            <person name="Kirstahler P."/>
            <person name="Sohn K."/>
        </authorList>
    </citation>
    <scope>NUCLEOTIDE SEQUENCE [LARGE SCALE GENOMIC DNA]</scope>
    <source>
        <strain evidence="12 13">DSM 535</strain>
    </source>
</reference>
<dbReference type="EC" id="2.7.13.3" evidence="2"/>
<name>A0A1Y2MU00_PSEAH</name>
<comment type="catalytic activity">
    <reaction evidence="1">
        <text>ATP + protein L-histidine = ADP + protein N-phospho-L-histidine.</text>
        <dbReference type="EC" id="2.7.13.3"/>
    </reaction>
</comment>
<evidence type="ECO:0000256" key="1">
    <source>
        <dbReference type="ARBA" id="ARBA00000085"/>
    </source>
</evidence>
<keyword evidence="9" id="KW-0472">Membrane</keyword>
<dbReference type="InterPro" id="IPR003594">
    <property type="entry name" value="HATPase_dom"/>
</dbReference>
<keyword evidence="5" id="KW-0547">Nucleotide-binding</keyword>
<dbReference type="STRING" id="2074.BG845_03872"/>
<evidence type="ECO:0000256" key="8">
    <source>
        <dbReference type="ARBA" id="ARBA00023012"/>
    </source>
</evidence>
<dbReference type="GO" id="GO:0005524">
    <property type="term" value="F:ATP binding"/>
    <property type="evidence" value="ECO:0007669"/>
    <property type="project" value="UniProtKB-KW"/>
</dbReference>
<feature type="domain" description="Signal transduction histidine kinase subgroup 3 dimerisation and phosphoacceptor" evidence="11">
    <location>
        <begin position="177"/>
        <end position="242"/>
    </location>
</feature>
<dbReference type="Pfam" id="PF02518">
    <property type="entry name" value="HATPase_c"/>
    <property type="match status" value="1"/>
</dbReference>
<accession>A0A1Y2MU00</accession>
<dbReference type="InterPro" id="IPR036890">
    <property type="entry name" value="HATPase_C_sf"/>
</dbReference>
<evidence type="ECO:0000256" key="5">
    <source>
        <dbReference type="ARBA" id="ARBA00022741"/>
    </source>
</evidence>
<dbReference type="SUPFAM" id="SSF55874">
    <property type="entry name" value="ATPase domain of HSP90 chaperone/DNA topoisomerase II/histidine kinase"/>
    <property type="match status" value="1"/>
</dbReference>
<dbReference type="GO" id="GO:0000155">
    <property type="term" value="F:phosphorelay sensor kinase activity"/>
    <property type="evidence" value="ECO:0007669"/>
    <property type="project" value="InterPro"/>
</dbReference>
<keyword evidence="9" id="KW-1133">Transmembrane helix</keyword>
<dbReference type="OrthoDB" id="5241784at2"/>
<feature type="transmembrane region" description="Helical" evidence="9">
    <location>
        <begin position="118"/>
        <end position="136"/>
    </location>
</feature>
<gene>
    <name evidence="12" type="primary">desK_6</name>
    <name evidence="12" type="ORF">BG845_03872</name>
</gene>
<dbReference type="AlphaFoldDB" id="A0A1Y2MU00"/>
<proteinExistence type="predicted"/>
<evidence type="ECO:0000313" key="12">
    <source>
        <dbReference type="EMBL" id="OSY38670.1"/>
    </source>
</evidence>
<comment type="caution">
    <text evidence="12">The sequence shown here is derived from an EMBL/GenBank/DDBJ whole genome shotgun (WGS) entry which is preliminary data.</text>
</comment>
<keyword evidence="9" id="KW-0812">Transmembrane</keyword>
<dbReference type="InterPro" id="IPR011712">
    <property type="entry name" value="Sig_transdc_His_kin_sub3_dim/P"/>
</dbReference>
<evidence type="ECO:0000259" key="10">
    <source>
        <dbReference type="Pfam" id="PF02518"/>
    </source>
</evidence>
<dbReference type="PANTHER" id="PTHR24421:SF10">
    <property type="entry name" value="NITRATE_NITRITE SENSOR PROTEIN NARQ"/>
    <property type="match status" value="1"/>
</dbReference>
<dbReference type="Gene3D" id="3.30.565.10">
    <property type="entry name" value="Histidine kinase-like ATPase, C-terminal domain"/>
    <property type="match status" value="1"/>
</dbReference>
<organism evidence="12 13">
    <name type="scientific">Pseudonocardia autotrophica</name>
    <name type="common">Amycolata autotrophica</name>
    <name type="synonym">Nocardia autotrophica</name>
    <dbReference type="NCBI Taxonomy" id="2074"/>
    <lineage>
        <taxon>Bacteria</taxon>
        <taxon>Bacillati</taxon>
        <taxon>Actinomycetota</taxon>
        <taxon>Actinomycetes</taxon>
        <taxon>Pseudonocardiales</taxon>
        <taxon>Pseudonocardiaceae</taxon>
        <taxon>Pseudonocardia</taxon>
    </lineage>
</organism>
<protein>
    <recommendedName>
        <fullName evidence="2">histidine kinase</fullName>
        <ecNumber evidence="2">2.7.13.3</ecNumber>
    </recommendedName>
</protein>
<dbReference type="GO" id="GO:0016020">
    <property type="term" value="C:membrane"/>
    <property type="evidence" value="ECO:0007669"/>
    <property type="project" value="InterPro"/>
</dbReference>
<keyword evidence="4 12" id="KW-0808">Transferase</keyword>
<evidence type="ECO:0000256" key="7">
    <source>
        <dbReference type="ARBA" id="ARBA00022840"/>
    </source>
</evidence>
<keyword evidence="6 12" id="KW-0418">Kinase</keyword>
<evidence type="ECO:0000256" key="3">
    <source>
        <dbReference type="ARBA" id="ARBA00022553"/>
    </source>
</evidence>
<dbReference type="RefSeq" id="WP_085914077.1">
    <property type="nucleotide sequence ID" value="NZ_AP018920.1"/>
</dbReference>
<dbReference type="Gene3D" id="1.20.5.1930">
    <property type="match status" value="1"/>
</dbReference>
<evidence type="ECO:0000256" key="9">
    <source>
        <dbReference type="SAM" id="Phobius"/>
    </source>
</evidence>
<keyword evidence="3" id="KW-0597">Phosphoprotein</keyword>
<evidence type="ECO:0000256" key="4">
    <source>
        <dbReference type="ARBA" id="ARBA00022679"/>
    </source>
</evidence>
<dbReference type="InterPro" id="IPR050482">
    <property type="entry name" value="Sensor_HK_TwoCompSys"/>
</dbReference>
<sequence>MTATPIGAASPTRPRRAAGLSAAASPARDAAVATAVVIGLWWTVPPEIGRPAQAGLALVVVLAVVLRHRFPRAATAVAALSTGVAWLSGATADPGVLVGWCLFAVAERQGERLAPNRIVAATAVVALLLLLTVAPGDLGGTVRWAVVTIVVLTAAWVLGVRTRRLRRETAVRVATEERLRLSRDVHDALGHSLGTIGVRAGVAAHVDTLSADELREALREIAETARCSVAELHVLLGRIRDGESAGTDLPTDLRTLARTMQRSGIDAAAEIEIDPDIDTDAVSALAAPLRTTLYRVAQEATTNVVRHSGATRCRITLTLTGPPADRWITLCVTDDGRGPGAAPPGHGLTGMEERVHAHGGTLRTGGPPGFTLTATLPATTAARDPQ</sequence>
<evidence type="ECO:0000259" key="11">
    <source>
        <dbReference type="Pfam" id="PF07730"/>
    </source>
</evidence>
<evidence type="ECO:0000256" key="6">
    <source>
        <dbReference type="ARBA" id="ARBA00022777"/>
    </source>
</evidence>
<dbReference type="GO" id="GO:0046983">
    <property type="term" value="F:protein dimerization activity"/>
    <property type="evidence" value="ECO:0007669"/>
    <property type="project" value="InterPro"/>
</dbReference>
<dbReference type="Pfam" id="PF07730">
    <property type="entry name" value="HisKA_3"/>
    <property type="match status" value="1"/>
</dbReference>
<feature type="domain" description="Histidine kinase/HSP90-like ATPase" evidence="10">
    <location>
        <begin position="291"/>
        <end position="379"/>
    </location>
</feature>
<evidence type="ECO:0000256" key="2">
    <source>
        <dbReference type="ARBA" id="ARBA00012438"/>
    </source>
</evidence>
<dbReference type="PANTHER" id="PTHR24421">
    <property type="entry name" value="NITRATE/NITRITE SENSOR PROTEIN NARX-RELATED"/>
    <property type="match status" value="1"/>
</dbReference>
<keyword evidence="13" id="KW-1185">Reference proteome</keyword>
<dbReference type="CDD" id="cd16917">
    <property type="entry name" value="HATPase_UhpB-NarQ-NarX-like"/>
    <property type="match status" value="1"/>
</dbReference>
<dbReference type="Proteomes" id="UP000194360">
    <property type="component" value="Unassembled WGS sequence"/>
</dbReference>
<evidence type="ECO:0000313" key="13">
    <source>
        <dbReference type="Proteomes" id="UP000194360"/>
    </source>
</evidence>